<dbReference type="Pfam" id="PF02909">
    <property type="entry name" value="TetR_C_1"/>
    <property type="match status" value="1"/>
</dbReference>
<dbReference type="PANTHER" id="PTHR30055:SF151">
    <property type="entry name" value="TRANSCRIPTIONAL REGULATORY PROTEIN"/>
    <property type="match status" value="1"/>
</dbReference>
<dbReference type="GO" id="GO:0003700">
    <property type="term" value="F:DNA-binding transcription factor activity"/>
    <property type="evidence" value="ECO:0007669"/>
    <property type="project" value="TreeGrafter"/>
</dbReference>
<dbReference type="PRINTS" id="PR00400">
    <property type="entry name" value="TETREPRESSOR"/>
</dbReference>
<dbReference type="SUPFAM" id="SSF46689">
    <property type="entry name" value="Homeodomain-like"/>
    <property type="match status" value="1"/>
</dbReference>
<keyword evidence="4" id="KW-0804">Transcription</keyword>
<reference evidence="7 8" key="1">
    <citation type="submission" date="2019-03" db="EMBL/GenBank/DDBJ databases">
        <title>Genomic Encyclopedia of Archaeal and Bacterial Type Strains, Phase II (KMG-II): from individual species to whole genera.</title>
        <authorList>
            <person name="Goeker M."/>
        </authorList>
    </citation>
    <scope>NUCLEOTIDE SEQUENCE [LARGE SCALE GENOMIC DNA]</scope>
    <source>
        <strain evidence="7 8">DSM 45499</strain>
    </source>
</reference>
<evidence type="ECO:0000259" key="6">
    <source>
        <dbReference type="PROSITE" id="PS50977"/>
    </source>
</evidence>
<evidence type="ECO:0000256" key="3">
    <source>
        <dbReference type="ARBA" id="ARBA00023125"/>
    </source>
</evidence>
<dbReference type="GO" id="GO:0046677">
    <property type="term" value="P:response to antibiotic"/>
    <property type="evidence" value="ECO:0007669"/>
    <property type="project" value="InterPro"/>
</dbReference>
<sequence>MPLNREQVLHGAMQLLDDVGLEALTLRTLAARLGVRAPTLYWHVKNKAELLDALADAIMDEAIATTPTPSAEEDSRLWLLAALSQFRTALLRHRDGARVVSGARYSMRRGDFTERAVATLVDHDVDLHQARLLVLAGERYTVGWVLEEQAPVPDTPETPDIEVEALKARFPMTTRAITEYFTVGRTADDLYEDIARLVLHLPPKNR</sequence>
<feature type="DNA-binding region" description="H-T-H motif" evidence="5">
    <location>
        <begin position="25"/>
        <end position="44"/>
    </location>
</feature>
<dbReference type="GO" id="GO:0000976">
    <property type="term" value="F:transcription cis-regulatory region binding"/>
    <property type="evidence" value="ECO:0007669"/>
    <property type="project" value="TreeGrafter"/>
</dbReference>
<evidence type="ECO:0000313" key="7">
    <source>
        <dbReference type="EMBL" id="TDV45539.1"/>
    </source>
</evidence>
<name>A0A4R7V9E4_9PSEU</name>
<dbReference type="Proteomes" id="UP000294927">
    <property type="component" value="Unassembled WGS sequence"/>
</dbReference>
<organism evidence="7 8">
    <name type="scientific">Actinophytocola oryzae</name>
    <dbReference type="NCBI Taxonomy" id="502181"/>
    <lineage>
        <taxon>Bacteria</taxon>
        <taxon>Bacillati</taxon>
        <taxon>Actinomycetota</taxon>
        <taxon>Actinomycetes</taxon>
        <taxon>Pseudonocardiales</taxon>
        <taxon>Pseudonocardiaceae</taxon>
    </lineage>
</organism>
<dbReference type="Pfam" id="PF00440">
    <property type="entry name" value="TetR_N"/>
    <property type="match status" value="1"/>
</dbReference>
<dbReference type="InterPro" id="IPR050109">
    <property type="entry name" value="HTH-type_TetR-like_transc_reg"/>
</dbReference>
<dbReference type="Gene3D" id="1.10.10.60">
    <property type="entry name" value="Homeodomain-like"/>
    <property type="match status" value="1"/>
</dbReference>
<keyword evidence="2" id="KW-0805">Transcription regulation</keyword>
<dbReference type="InterPro" id="IPR036271">
    <property type="entry name" value="Tet_transcr_reg_TetR-rel_C_sf"/>
</dbReference>
<dbReference type="PROSITE" id="PS50977">
    <property type="entry name" value="HTH_TETR_2"/>
    <property type="match status" value="1"/>
</dbReference>
<keyword evidence="8" id="KW-1185">Reference proteome</keyword>
<dbReference type="InterPro" id="IPR009057">
    <property type="entry name" value="Homeodomain-like_sf"/>
</dbReference>
<evidence type="ECO:0000256" key="4">
    <source>
        <dbReference type="ARBA" id="ARBA00023163"/>
    </source>
</evidence>
<dbReference type="Gene3D" id="1.10.357.10">
    <property type="entry name" value="Tetracycline Repressor, domain 2"/>
    <property type="match status" value="1"/>
</dbReference>
<keyword evidence="3 5" id="KW-0238">DNA-binding</keyword>
<dbReference type="GO" id="GO:0045892">
    <property type="term" value="P:negative regulation of DNA-templated transcription"/>
    <property type="evidence" value="ECO:0007669"/>
    <property type="project" value="InterPro"/>
</dbReference>
<dbReference type="InterPro" id="IPR004111">
    <property type="entry name" value="Repressor_TetR_C"/>
</dbReference>
<evidence type="ECO:0000256" key="2">
    <source>
        <dbReference type="ARBA" id="ARBA00023015"/>
    </source>
</evidence>
<dbReference type="AlphaFoldDB" id="A0A4R7V9E4"/>
<dbReference type="PRINTS" id="PR00455">
    <property type="entry name" value="HTHTETR"/>
</dbReference>
<dbReference type="SUPFAM" id="SSF48498">
    <property type="entry name" value="Tetracyclin repressor-like, C-terminal domain"/>
    <property type="match status" value="1"/>
</dbReference>
<gene>
    <name evidence="7" type="ORF">CLV71_112208</name>
</gene>
<comment type="caution">
    <text evidence="7">The sequence shown here is derived from an EMBL/GenBank/DDBJ whole genome shotgun (WGS) entry which is preliminary data.</text>
</comment>
<feature type="domain" description="HTH tetR-type" evidence="6">
    <location>
        <begin position="2"/>
        <end position="62"/>
    </location>
</feature>
<dbReference type="InterPro" id="IPR001647">
    <property type="entry name" value="HTH_TetR"/>
</dbReference>
<evidence type="ECO:0000256" key="5">
    <source>
        <dbReference type="PROSITE-ProRule" id="PRU00335"/>
    </source>
</evidence>
<accession>A0A4R7V9E4</accession>
<keyword evidence="1" id="KW-0678">Repressor</keyword>
<evidence type="ECO:0000256" key="1">
    <source>
        <dbReference type="ARBA" id="ARBA00022491"/>
    </source>
</evidence>
<protein>
    <submittedName>
        <fullName evidence="7">TetR family transcriptional regulator</fullName>
    </submittedName>
</protein>
<dbReference type="OrthoDB" id="3819648at2"/>
<evidence type="ECO:0000313" key="8">
    <source>
        <dbReference type="Proteomes" id="UP000294927"/>
    </source>
</evidence>
<proteinExistence type="predicted"/>
<dbReference type="InterPro" id="IPR003012">
    <property type="entry name" value="Tet_transcr_reg_TetR"/>
</dbReference>
<dbReference type="PANTHER" id="PTHR30055">
    <property type="entry name" value="HTH-TYPE TRANSCRIPTIONAL REGULATOR RUTR"/>
    <property type="match status" value="1"/>
</dbReference>
<dbReference type="EMBL" id="SOCP01000012">
    <property type="protein sequence ID" value="TDV45539.1"/>
    <property type="molecule type" value="Genomic_DNA"/>
</dbReference>